<name>V5RE01_9PEZI</name>
<organism evidence="3">
    <name type="scientific">Annulohypoxylon stygium</name>
    <dbReference type="NCBI Taxonomy" id="326628"/>
    <lineage>
        <taxon>Eukaryota</taxon>
        <taxon>Fungi</taxon>
        <taxon>Dikarya</taxon>
        <taxon>Ascomycota</taxon>
        <taxon>Pezizomycotina</taxon>
        <taxon>Sordariomycetes</taxon>
        <taxon>Xylariomycetidae</taxon>
        <taxon>Xylariales</taxon>
        <taxon>Hypoxylaceae</taxon>
        <taxon>Annulohypoxylon</taxon>
    </lineage>
</organism>
<dbReference type="GO" id="GO:0005739">
    <property type="term" value="C:mitochondrion"/>
    <property type="evidence" value="ECO:0007669"/>
    <property type="project" value="UniProtKB-ARBA"/>
</dbReference>
<keyword evidence="3" id="KW-0540">Nuclease</keyword>
<dbReference type="Pfam" id="PF00961">
    <property type="entry name" value="LAGLIDADG_1"/>
    <property type="match status" value="1"/>
</dbReference>
<dbReference type="SUPFAM" id="SSF55608">
    <property type="entry name" value="Homing endonucleases"/>
    <property type="match status" value="2"/>
</dbReference>
<dbReference type="EMBL" id="KF545917">
    <property type="protein sequence ID" value="AHB33519.1"/>
    <property type="molecule type" value="Genomic_DNA"/>
</dbReference>
<dbReference type="InterPro" id="IPR027434">
    <property type="entry name" value="Homing_endonucl"/>
</dbReference>
<dbReference type="PANTHER" id="PTHR36181:SF4">
    <property type="entry name" value="LAGLIDADG ENDONUCLEASE"/>
    <property type="match status" value="1"/>
</dbReference>
<dbReference type="GeneID" id="17963063"/>
<dbReference type="InterPro" id="IPR004860">
    <property type="entry name" value="LAGLIDADG_dom"/>
</dbReference>
<evidence type="ECO:0000313" key="3">
    <source>
        <dbReference type="EMBL" id="AHB33519.1"/>
    </source>
</evidence>
<dbReference type="GO" id="GO:0004519">
    <property type="term" value="F:endonuclease activity"/>
    <property type="evidence" value="ECO:0007669"/>
    <property type="project" value="UniProtKB-KW"/>
</dbReference>
<protein>
    <submittedName>
        <fullName evidence="3">LAGLIDADG endonuclease</fullName>
    </submittedName>
</protein>
<proteinExistence type="predicted"/>
<keyword evidence="3" id="KW-0255">Endonuclease</keyword>
<keyword evidence="3" id="KW-0496">Mitochondrion</keyword>
<evidence type="ECO:0000259" key="1">
    <source>
        <dbReference type="Pfam" id="PF00961"/>
    </source>
</evidence>
<dbReference type="PANTHER" id="PTHR36181">
    <property type="entry name" value="INTRON-ENCODED ENDONUCLEASE AI3-RELATED"/>
    <property type="match status" value="1"/>
</dbReference>
<keyword evidence="3" id="KW-0378">Hydrolase</keyword>
<reference evidence="3" key="1">
    <citation type="submission" date="2013-08" db="EMBL/GenBank/DDBJ databases">
        <authorList>
            <person name="Deng Y.-J."/>
            <person name="Xie B.-G."/>
            <person name="Jiang Y.-J."/>
            <person name="Wang Q.-F."/>
            <person name="Lan F.-S."/>
        </authorList>
    </citation>
    <scope>NUCLEOTIDE SEQUENCE</scope>
</reference>
<feature type="domain" description="Homing endonuclease LAGLIDADG" evidence="2">
    <location>
        <begin position="9"/>
        <end position="148"/>
    </location>
</feature>
<dbReference type="Gene3D" id="3.10.28.10">
    <property type="entry name" value="Homing endonucleases"/>
    <property type="match status" value="2"/>
</dbReference>
<gene>
    <name evidence="3" type="primary">oi2nad5</name>
</gene>
<sequence length="429" mass="49658">MVFIKCSGNIEYLVKFYNSLIKLGYCKSKKPVLNKIISKKNKIIYYWKAETFYSTQFEWFYKIFYKCDIKTIPLNIKEYLTPLSLSVWYLDNTGKLYISNNQCFNLNNKNLDYIVQIFKDIYNIDIYYKLESKGKVAFYVENQSFNNFSRIIKPYIPCSLQSKLNNSHNKLTMWSNLRLSSSKSINSLMQNNIKYYSTSAKDIKYSAKYKKDYMLTDIQKEALLGIILKPLTPSRLYSTSVEDTLINNNKLLNLEGNFIAGFTDGEGCFRVRISKRNERKTGWMVEPIFQIGLHKKDLSILQLIQKTLGGIGSISSMSKEGVKFKVSSIKNLNEIIIPYFMKYPLLTSKQVDFELLKKVVDLMNQKEHLTIEGIQKFVSIKASMNLGLSEELLVAFPDVKPVLRPSTNENKIEDPNWLAGFISGEGCFL</sequence>
<dbReference type="AlphaFoldDB" id="V5RE01"/>
<accession>V5RE01</accession>
<dbReference type="Pfam" id="PF03161">
    <property type="entry name" value="LAGLIDADG_2"/>
    <property type="match status" value="1"/>
</dbReference>
<geneLocation type="mitochondrion" evidence="3"/>
<dbReference type="RefSeq" id="YP_008964960.1">
    <property type="nucleotide sequence ID" value="NC_023117.1"/>
</dbReference>
<dbReference type="InterPro" id="IPR051289">
    <property type="entry name" value="LAGLIDADG_Endonuclease"/>
</dbReference>
<feature type="domain" description="Homing endonuclease LAGLIDADG" evidence="1">
    <location>
        <begin position="259"/>
        <end position="360"/>
    </location>
</feature>
<evidence type="ECO:0000259" key="2">
    <source>
        <dbReference type="Pfam" id="PF03161"/>
    </source>
</evidence>
<reference evidence="3" key="2">
    <citation type="submission" date="2013-12" db="EMBL/GenBank/DDBJ databases">
        <title>Mitochondrial Genome of Annulohypoxylon stygium, cohabitant fungus of Tremella fuciformis, reveals intron diversity.</title>
        <authorList>
            <person name="Hsiang T."/>
        </authorList>
    </citation>
    <scope>NUCLEOTIDE SEQUENCE</scope>
</reference>